<dbReference type="PANTHER" id="PTHR34984">
    <property type="entry name" value="CARBON STORAGE REGULATOR"/>
    <property type="match status" value="1"/>
</dbReference>
<dbReference type="GO" id="GO:0045947">
    <property type="term" value="P:negative regulation of translational initiation"/>
    <property type="evidence" value="ECO:0007669"/>
    <property type="project" value="UniProtKB-UniRule"/>
</dbReference>
<evidence type="ECO:0000256" key="2">
    <source>
        <dbReference type="ARBA" id="ARBA00022491"/>
    </source>
</evidence>
<dbReference type="EMBL" id="FNBU01000030">
    <property type="protein sequence ID" value="SDF79625.1"/>
    <property type="molecule type" value="Genomic_DNA"/>
</dbReference>
<dbReference type="GO" id="GO:0044781">
    <property type="term" value="P:bacterial-type flagellum organization"/>
    <property type="evidence" value="ECO:0007669"/>
    <property type="project" value="UniProtKB-KW"/>
</dbReference>
<dbReference type="GO" id="GO:0005829">
    <property type="term" value="C:cytosol"/>
    <property type="evidence" value="ECO:0007669"/>
    <property type="project" value="TreeGrafter"/>
</dbReference>
<dbReference type="STRING" id="1123285.SAMN05660235_02789"/>
<evidence type="ECO:0000256" key="1">
    <source>
        <dbReference type="ARBA" id="ARBA00022490"/>
    </source>
</evidence>
<comment type="similarity">
    <text evidence="5">Belongs to the CsrA/RsmA family.</text>
</comment>
<sequence length="79" mass="8371">MLALTRKCGERIVIGDNITVTVVDVKGDSVRLAIDAPRDVKVWRGELYDAIAAENKAAAVPAELDFAFNRGGRGGGENG</sequence>
<accession>A0A1G7NZZ5</accession>
<comment type="subcellular location">
    <subcellularLocation>
        <location evidence="5">Cytoplasm</location>
    </subcellularLocation>
</comment>
<dbReference type="InterPro" id="IPR003751">
    <property type="entry name" value="CsrA"/>
</dbReference>
<keyword evidence="1 5" id="KW-0963">Cytoplasm</keyword>
<organism evidence="6 7">
    <name type="scientific">Sporolituus thermophilus DSM 23256</name>
    <dbReference type="NCBI Taxonomy" id="1123285"/>
    <lineage>
        <taxon>Bacteria</taxon>
        <taxon>Bacillati</taxon>
        <taxon>Bacillota</taxon>
        <taxon>Negativicutes</taxon>
        <taxon>Selenomonadales</taxon>
        <taxon>Sporomusaceae</taxon>
        <taxon>Sporolituus</taxon>
    </lineage>
</organism>
<dbReference type="PANTHER" id="PTHR34984:SF1">
    <property type="entry name" value="CARBON STORAGE REGULATOR"/>
    <property type="match status" value="1"/>
</dbReference>
<gene>
    <name evidence="5" type="primary">csrA</name>
    <name evidence="6" type="ORF">SAMN05660235_02789</name>
</gene>
<proteinExistence type="inferred from homology"/>
<evidence type="ECO:0000313" key="7">
    <source>
        <dbReference type="Proteomes" id="UP000243333"/>
    </source>
</evidence>
<dbReference type="AlphaFoldDB" id="A0A1G7NZZ5"/>
<dbReference type="OrthoDB" id="9809061at2"/>
<evidence type="ECO:0000256" key="5">
    <source>
        <dbReference type="HAMAP-Rule" id="MF_00167"/>
    </source>
</evidence>
<dbReference type="NCBIfam" id="NF002469">
    <property type="entry name" value="PRK01712.1"/>
    <property type="match status" value="1"/>
</dbReference>
<evidence type="ECO:0000256" key="3">
    <source>
        <dbReference type="ARBA" id="ARBA00022845"/>
    </source>
</evidence>
<dbReference type="SUPFAM" id="SSF117130">
    <property type="entry name" value="CsrA-like"/>
    <property type="match status" value="1"/>
</dbReference>
<name>A0A1G7NZZ5_9FIRM</name>
<dbReference type="GO" id="GO:0006402">
    <property type="term" value="P:mRNA catabolic process"/>
    <property type="evidence" value="ECO:0007669"/>
    <property type="project" value="InterPro"/>
</dbReference>
<keyword evidence="7" id="KW-1185">Reference proteome</keyword>
<dbReference type="Gene3D" id="2.60.40.4380">
    <property type="entry name" value="Translational regulator CsrA"/>
    <property type="match status" value="1"/>
</dbReference>
<keyword evidence="5" id="KW-1005">Bacterial flagellum biogenesis</keyword>
<dbReference type="RefSeq" id="WP_093691878.1">
    <property type="nucleotide sequence ID" value="NZ_FNBU01000030.1"/>
</dbReference>
<dbReference type="FunFam" id="2.60.40.4380:FF:000002">
    <property type="entry name" value="Translational regulator CsrA"/>
    <property type="match status" value="1"/>
</dbReference>
<dbReference type="GO" id="GO:1902208">
    <property type="term" value="P:regulation of bacterial-type flagellum assembly"/>
    <property type="evidence" value="ECO:0007669"/>
    <property type="project" value="UniProtKB-UniRule"/>
</dbReference>
<dbReference type="HAMAP" id="MF_00167">
    <property type="entry name" value="CsrA"/>
    <property type="match status" value="1"/>
</dbReference>
<protein>
    <recommendedName>
        <fullName evidence="5">Translational regulator CsrA</fullName>
    </recommendedName>
</protein>
<comment type="subunit">
    <text evidence="5">Homodimer; the beta-strands of each monomer intercalate to form a hydrophobic core, while the alpha-helices form wings that extend away from the core.</text>
</comment>
<dbReference type="GO" id="GO:0048027">
    <property type="term" value="F:mRNA 5'-UTR binding"/>
    <property type="evidence" value="ECO:0007669"/>
    <property type="project" value="UniProtKB-UniRule"/>
</dbReference>
<keyword evidence="2 5" id="KW-0678">Repressor</keyword>
<evidence type="ECO:0000256" key="4">
    <source>
        <dbReference type="ARBA" id="ARBA00022884"/>
    </source>
</evidence>
<keyword evidence="3 5" id="KW-0810">Translation regulation</keyword>
<dbReference type="Proteomes" id="UP000243333">
    <property type="component" value="Unassembled WGS sequence"/>
</dbReference>
<comment type="function">
    <text evidence="5">A translational regulator that binds mRNA to regulate translation initiation and/or mRNA stability. Usually binds in the 5'-UTR at or near the Shine-Dalgarno sequence preventing ribosome-binding, thus repressing translation. Its main target seems to be the major flagellin gene, while its function is anatagonized by FliW.</text>
</comment>
<dbReference type="NCBIfam" id="TIGR00202">
    <property type="entry name" value="csrA"/>
    <property type="match status" value="1"/>
</dbReference>
<dbReference type="GO" id="GO:0006109">
    <property type="term" value="P:regulation of carbohydrate metabolic process"/>
    <property type="evidence" value="ECO:0007669"/>
    <property type="project" value="InterPro"/>
</dbReference>
<evidence type="ECO:0000313" key="6">
    <source>
        <dbReference type="EMBL" id="SDF79625.1"/>
    </source>
</evidence>
<keyword evidence="4 5" id="KW-0694">RNA-binding</keyword>
<dbReference type="Pfam" id="PF02599">
    <property type="entry name" value="CsrA"/>
    <property type="match status" value="1"/>
</dbReference>
<dbReference type="InterPro" id="IPR036107">
    <property type="entry name" value="CsrA_sf"/>
</dbReference>
<reference evidence="7" key="1">
    <citation type="submission" date="2016-10" db="EMBL/GenBank/DDBJ databases">
        <authorList>
            <person name="Varghese N."/>
            <person name="Submissions S."/>
        </authorList>
    </citation>
    <scope>NUCLEOTIDE SEQUENCE [LARGE SCALE GENOMIC DNA]</scope>
    <source>
        <strain evidence="7">DSM 23256</strain>
    </source>
</reference>